<evidence type="ECO:0000259" key="11">
    <source>
        <dbReference type="Pfam" id="PF07885"/>
    </source>
</evidence>
<keyword evidence="5 10" id="KW-1133">Transmembrane helix</keyword>
<dbReference type="GO" id="GO:0022841">
    <property type="term" value="F:potassium ion leak channel activity"/>
    <property type="evidence" value="ECO:0007669"/>
    <property type="project" value="TreeGrafter"/>
</dbReference>
<name>A0A5N5LMF0_9ROSI</name>
<dbReference type="AlphaFoldDB" id="A0A5N5LMF0"/>
<feature type="compositionally biased region" description="Polar residues" evidence="9">
    <location>
        <begin position="1"/>
        <end position="20"/>
    </location>
</feature>
<evidence type="ECO:0000256" key="4">
    <source>
        <dbReference type="ARBA" id="ARBA00022692"/>
    </source>
</evidence>
<dbReference type="Pfam" id="PF07885">
    <property type="entry name" value="Ion_trans_2"/>
    <property type="match status" value="2"/>
</dbReference>
<feature type="transmembrane region" description="Helical" evidence="10">
    <location>
        <begin position="70"/>
        <end position="88"/>
    </location>
</feature>
<comment type="caution">
    <text evidence="12">The sequence shown here is derived from an EMBL/GenBank/DDBJ whole genome shotgun (WGS) entry which is preliminary data.</text>
</comment>
<feature type="transmembrane region" description="Helical" evidence="10">
    <location>
        <begin position="125"/>
        <end position="145"/>
    </location>
</feature>
<evidence type="ECO:0000256" key="1">
    <source>
        <dbReference type="ARBA" id="ARBA00004141"/>
    </source>
</evidence>
<feature type="transmembrane region" description="Helical" evidence="10">
    <location>
        <begin position="243"/>
        <end position="262"/>
    </location>
</feature>
<keyword evidence="13" id="KW-1185">Reference proteome</keyword>
<dbReference type="GO" id="GO:0030322">
    <property type="term" value="P:stabilization of membrane potential"/>
    <property type="evidence" value="ECO:0007669"/>
    <property type="project" value="TreeGrafter"/>
</dbReference>
<gene>
    <name evidence="12" type="ORF">DKX38_012019</name>
</gene>
<feature type="domain" description="Potassium channel" evidence="11">
    <location>
        <begin position="74"/>
        <end position="153"/>
    </location>
</feature>
<evidence type="ECO:0000256" key="2">
    <source>
        <dbReference type="ARBA" id="ARBA00010159"/>
    </source>
</evidence>
<evidence type="ECO:0000256" key="5">
    <source>
        <dbReference type="ARBA" id="ARBA00022989"/>
    </source>
</evidence>
<dbReference type="Gene3D" id="1.10.287.70">
    <property type="match status" value="2"/>
</dbReference>
<dbReference type="InterPro" id="IPR003280">
    <property type="entry name" value="2pore_dom_K_chnl"/>
</dbReference>
<feature type="transmembrane region" description="Helical" evidence="10">
    <location>
        <begin position="188"/>
        <end position="208"/>
    </location>
</feature>
<evidence type="ECO:0000256" key="6">
    <source>
        <dbReference type="ARBA" id="ARBA00023065"/>
    </source>
</evidence>
<comment type="subcellular location">
    <subcellularLocation>
        <location evidence="1">Membrane</location>
        <topology evidence="1">Multi-pass membrane protein</topology>
    </subcellularLocation>
</comment>
<dbReference type="PANTHER" id="PTHR11003">
    <property type="entry name" value="POTASSIUM CHANNEL, SUBFAMILY K"/>
    <property type="match status" value="1"/>
</dbReference>
<dbReference type="PANTHER" id="PTHR11003:SF291">
    <property type="entry name" value="IP11374P"/>
    <property type="match status" value="1"/>
</dbReference>
<dbReference type="GO" id="GO:0015271">
    <property type="term" value="F:outward rectifier potassium channel activity"/>
    <property type="evidence" value="ECO:0007669"/>
    <property type="project" value="TreeGrafter"/>
</dbReference>
<keyword evidence="4 10" id="KW-0812">Transmembrane</keyword>
<proteinExistence type="inferred from homology"/>
<keyword evidence="3" id="KW-0813">Transport</keyword>
<feature type="transmembrane region" description="Helical" evidence="10">
    <location>
        <begin position="297"/>
        <end position="323"/>
    </location>
</feature>
<evidence type="ECO:0000256" key="8">
    <source>
        <dbReference type="ARBA" id="ARBA00023303"/>
    </source>
</evidence>
<sequence>MGSNDGKQSFLSGSVDPTSQRIDDWSPSRKGFRSLRSTLAEFVPSDVGGKWPIPRYEFLFGGLHQSMKKLAMFLAVYVAAGTMCFYAVRDDIKGKTSNPILDSLYFCIVTMTTVGYGDLVPASSSVKLVVCVFVFIGMGLVGLILSKAGDYLVEKQEILLLEALHMHQKLGPAAFLKETEISKVKYKCYLAVAILSGLMMIGSVFLYMIEDLDAVDAFYCVCSTISTLGYGDKSFSTGFGRMFAVVWILTGTVGVGQLYMYIVELFTESRQRALVNWVLTKMMANSDFEAANIDDDAVGLLVVSYALTIFFLVLPSTAELILYKLKEMGKISQEDIMLAQTTPMKK</sequence>
<evidence type="ECO:0000256" key="10">
    <source>
        <dbReference type="SAM" id="Phobius"/>
    </source>
</evidence>
<dbReference type="PRINTS" id="PR01333">
    <property type="entry name" value="2POREKCHANEL"/>
</dbReference>
<evidence type="ECO:0000256" key="3">
    <source>
        <dbReference type="ARBA" id="ARBA00022448"/>
    </source>
</evidence>
<dbReference type="SUPFAM" id="SSF81324">
    <property type="entry name" value="Voltage-gated potassium channels"/>
    <property type="match status" value="2"/>
</dbReference>
<dbReference type="Proteomes" id="UP000326939">
    <property type="component" value="Chromosome 8"/>
</dbReference>
<reference evidence="13" key="1">
    <citation type="journal article" date="2019" name="Gigascience">
        <title>De novo genome assembly of the endangered Acer yangbiense, a plant species with extremely small populations endemic to Yunnan Province, China.</title>
        <authorList>
            <person name="Yang J."/>
            <person name="Wariss H.M."/>
            <person name="Tao L."/>
            <person name="Zhang R."/>
            <person name="Yun Q."/>
            <person name="Hollingsworth P."/>
            <person name="Dao Z."/>
            <person name="Luo G."/>
            <person name="Guo H."/>
            <person name="Ma Y."/>
            <person name="Sun W."/>
        </authorList>
    </citation>
    <scope>NUCLEOTIDE SEQUENCE [LARGE SCALE GENOMIC DNA]</scope>
    <source>
        <strain evidence="13">cv. br00</strain>
    </source>
</reference>
<keyword evidence="7 10" id="KW-0472">Membrane</keyword>
<keyword evidence="6" id="KW-0406">Ion transport</keyword>
<feature type="region of interest" description="Disordered" evidence="9">
    <location>
        <begin position="1"/>
        <end position="27"/>
    </location>
</feature>
<dbReference type="InterPro" id="IPR013099">
    <property type="entry name" value="K_chnl_dom"/>
</dbReference>
<evidence type="ECO:0000313" key="13">
    <source>
        <dbReference type="Proteomes" id="UP000326939"/>
    </source>
</evidence>
<evidence type="ECO:0000256" key="9">
    <source>
        <dbReference type="SAM" id="MobiDB-lite"/>
    </source>
</evidence>
<dbReference type="GO" id="GO:0009705">
    <property type="term" value="C:plant-type vacuole membrane"/>
    <property type="evidence" value="ECO:0007669"/>
    <property type="project" value="TreeGrafter"/>
</dbReference>
<dbReference type="GO" id="GO:0005886">
    <property type="term" value="C:plasma membrane"/>
    <property type="evidence" value="ECO:0007669"/>
    <property type="project" value="TreeGrafter"/>
</dbReference>
<organism evidence="12 13">
    <name type="scientific">Salix brachista</name>
    <dbReference type="NCBI Taxonomy" id="2182728"/>
    <lineage>
        <taxon>Eukaryota</taxon>
        <taxon>Viridiplantae</taxon>
        <taxon>Streptophyta</taxon>
        <taxon>Embryophyta</taxon>
        <taxon>Tracheophyta</taxon>
        <taxon>Spermatophyta</taxon>
        <taxon>Magnoliopsida</taxon>
        <taxon>eudicotyledons</taxon>
        <taxon>Gunneridae</taxon>
        <taxon>Pentapetalae</taxon>
        <taxon>rosids</taxon>
        <taxon>fabids</taxon>
        <taxon>Malpighiales</taxon>
        <taxon>Salicaceae</taxon>
        <taxon>Saliceae</taxon>
        <taxon>Salix</taxon>
    </lineage>
</organism>
<comment type="similarity">
    <text evidence="2">Belongs to the two pore domain potassium channel (TC 1.A.1.7) family.</text>
</comment>
<feature type="domain" description="Potassium channel" evidence="11">
    <location>
        <begin position="198"/>
        <end position="267"/>
    </location>
</feature>
<evidence type="ECO:0000313" key="12">
    <source>
        <dbReference type="EMBL" id="KAB5543907.1"/>
    </source>
</evidence>
<protein>
    <recommendedName>
        <fullName evidence="11">Potassium channel domain-containing protein</fullName>
    </recommendedName>
</protein>
<feature type="transmembrane region" description="Helical" evidence="10">
    <location>
        <begin position="100"/>
        <end position="119"/>
    </location>
</feature>
<dbReference type="EMBL" id="VDCV01000008">
    <property type="protein sequence ID" value="KAB5543907.1"/>
    <property type="molecule type" value="Genomic_DNA"/>
</dbReference>
<keyword evidence="8" id="KW-0407">Ion channel</keyword>
<accession>A0A5N5LMF0</accession>
<evidence type="ECO:0000256" key="7">
    <source>
        <dbReference type="ARBA" id="ARBA00023136"/>
    </source>
</evidence>